<dbReference type="Gene3D" id="1.20.120.330">
    <property type="entry name" value="Nucleotidyltransferases domain 2"/>
    <property type="match status" value="1"/>
</dbReference>
<dbReference type="RefSeq" id="WP_013176048.1">
    <property type="nucleotide sequence ID" value="NC_014220.1"/>
</dbReference>
<keyword evidence="2" id="KW-1185">Reference proteome</keyword>
<dbReference type="EMBL" id="CP002048">
    <property type="protein sequence ID" value="ADI02646.1"/>
    <property type="molecule type" value="Genomic_DNA"/>
</dbReference>
<dbReference type="NCBIfam" id="TIGR01987">
    <property type="entry name" value="HI0074"/>
    <property type="match status" value="1"/>
</dbReference>
<protein>
    <submittedName>
        <fullName evidence="1">Nucleotidyltransferase substrate binding protein, HI0074 family</fullName>
    </submittedName>
</protein>
<dbReference type="HOGENOM" id="CLU_118479_2_0_9"/>
<reference evidence="2" key="1">
    <citation type="journal article" date="2010" name="Stand. Genomic Sci.">
        <title>Complete genome sequence of Syntrophothermus lipocalidus type strain (TGB-C1T).</title>
        <authorList>
            <consortium name="US DOE Joint Genome Institute (JGI-PGF)"/>
            <person name="Djao O."/>
            <person name="Zhang X."/>
            <person name="Lucas S."/>
            <person name="Lapidus A."/>
            <person name="Glavina Del Rio T."/>
            <person name="Nolan M."/>
            <person name="Tice H."/>
            <person name="Cheng J."/>
            <person name="Han C."/>
            <person name="Tapia R."/>
            <person name="Goodwin L."/>
            <person name="Pitluck S."/>
            <person name="Liolios K."/>
            <person name="Ivanova N."/>
            <person name="Mavromatis K."/>
            <person name="Mikhailova N."/>
            <person name="Ovchinnikova G."/>
            <person name="Pati A."/>
            <person name="Brambilla E."/>
            <person name="Chen A."/>
            <person name="Palaniappan K."/>
            <person name="Land M."/>
            <person name="Hauser L."/>
            <person name="Chang Y."/>
            <person name="Jeffries C."/>
            <person name="Rohde M."/>
            <person name="Sikorski J."/>
            <person name="Spring S."/>
            <person name="Goker M."/>
            <person name="Detter J."/>
            <person name="Woyke T."/>
            <person name="Bristow J."/>
            <person name="Eisen J."/>
            <person name="Markowitz V."/>
            <person name="Hugenholtz P."/>
            <person name="Kyrpides N."/>
            <person name="Klenk H."/>
        </authorList>
    </citation>
    <scope>NUCLEOTIDE SEQUENCE [LARGE SCALE GENOMIC DNA]</scope>
    <source>
        <strain evidence="2">DSM 12680 / TGB-C1</strain>
    </source>
</reference>
<gene>
    <name evidence="1" type="ordered locus">Slip_1892</name>
</gene>
<dbReference type="AlphaFoldDB" id="D7CPL1"/>
<reference evidence="1 2" key="2">
    <citation type="journal article" date="2010" name="Stand. Genomic Sci.">
        <title>Complete genome sequence of Syntrophothermus lipocalidus type strain (TGB-C1).</title>
        <authorList>
            <person name="Djao O.D."/>
            <person name="Zhang X."/>
            <person name="Lucas S."/>
            <person name="Lapidus A."/>
            <person name="Del Rio T.G."/>
            <person name="Nolan M."/>
            <person name="Tice H."/>
            <person name="Cheng J.F."/>
            <person name="Han C."/>
            <person name="Tapia R."/>
            <person name="Goodwin L."/>
            <person name="Pitluck S."/>
            <person name="Liolios K."/>
            <person name="Ivanova N."/>
            <person name="Mavromatis K."/>
            <person name="Mikhailova N."/>
            <person name="Ovchinnikova G."/>
            <person name="Pati A."/>
            <person name="Brambilla E."/>
            <person name="Chen A."/>
            <person name="Palaniappan K."/>
            <person name="Land M."/>
            <person name="Hauser L."/>
            <person name="Chang Y.J."/>
            <person name="Jeffries C.D."/>
            <person name="Rohde M."/>
            <person name="Sikorski J."/>
            <person name="Spring S."/>
            <person name="Goker M."/>
            <person name="Detter J.C."/>
            <person name="Woyke T."/>
            <person name="Bristow J."/>
            <person name="Eisen J.A."/>
            <person name="Markowitz V."/>
            <person name="Hugenholtz P."/>
            <person name="Kyrpides N.C."/>
            <person name="Klenk H.P."/>
        </authorList>
    </citation>
    <scope>NUCLEOTIDE SEQUENCE [LARGE SCALE GENOMIC DNA]</scope>
    <source>
        <strain evidence="2">DSM 12680 / TGB-C1</strain>
    </source>
</reference>
<dbReference type="eggNOG" id="COG2445">
    <property type="taxonomic scope" value="Bacteria"/>
</dbReference>
<dbReference type="KEGG" id="slp:Slip_1892"/>
<evidence type="ECO:0000313" key="1">
    <source>
        <dbReference type="EMBL" id="ADI02646.1"/>
    </source>
</evidence>
<organism evidence="1 2">
    <name type="scientific">Syntrophothermus lipocalidus (strain DSM 12680 / TGB-C1)</name>
    <dbReference type="NCBI Taxonomy" id="643648"/>
    <lineage>
        <taxon>Bacteria</taxon>
        <taxon>Bacillati</taxon>
        <taxon>Bacillota</taxon>
        <taxon>Clostridia</taxon>
        <taxon>Eubacteriales</taxon>
        <taxon>Syntrophomonadaceae</taxon>
        <taxon>Syntrophothermus</taxon>
    </lineage>
</organism>
<accession>D7CPL1</accession>
<dbReference type="Pfam" id="PF08780">
    <property type="entry name" value="NTase_sub_bind"/>
    <property type="match status" value="1"/>
</dbReference>
<dbReference type="Proteomes" id="UP000000378">
    <property type="component" value="Chromosome"/>
</dbReference>
<dbReference type="SUPFAM" id="SSF81593">
    <property type="entry name" value="Nucleotidyltransferase substrate binding subunit/domain"/>
    <property type="match status" value="1"/>
</dbReference>
<evidence type="ECO:0000313" key="2">
    <source>
        <dbReference type="Proteomes" id="UP000000378"/>
    </source>
</evidence>
<proteinExistence type="predicted"/>
<sequence>MKRLHQLRTRLERAQKALATLEELLELPAPSAVERDAAIQRFEYTFETFWKAARRYLLEIEGLEAGSPKQVMRGLNQSGIADDTETIQAMDMVDDRNLTVHTYDESTANEVFQRIRLYAPLMRTILARMEERA</sequence>
<dbReference type="InterPro" id="IPR010235">
    <property type="entry name" value="HepT"/>
</dbReference>
<dbReference type="STRING" id="643648.Slip_1892"/>
<name>D7CPL1_SYNLT</name>